<reference evidence="7 8" key="2">
    <citation type="journal article" date="2019" name="G3 (Bethesda)">
        <title>Hybrid Assembly of the Genome of the Entomopathogenic Nematode Steinernema carpocapsae Identifies the X-Chromosome.</title>
        <authorList>
            <person name="Serra L."/>
            <person name="Macchietto M."/>
            <person name="Macias-Munoz A."/>
            <person name="McGill C.J."/>
            <person name="Rodriguez I.M."/>
            <person name="Rodriguez B."/>
            <person name="Murad R."/>
            <person name="Mortazavi A."/>
        </authorList>
    </citation>
    <scope>NUCLEOTIDE SEQUENCE [LARGE SCALE GENOMIC DNA]</scope>
    <source>
        <strain evidence="7 8">ALL</strain>
    </source>
</reference>
<evidence type="ECO:0000256" key="3">
    <source>
        <dbReference type="PIRNR" id="PIRNR007949"/>
    </source>
</evidence>
<dbReference type="GO" id="GO:0016197">
    <property type="term" value="P:endosomal transport"/>
    <property type="evidence" value="ECO:0007669"/>
    <property type="project" value="TreeGrafter"/>
</dbReference>
<protein>
    <recommendedName>
        <fullName evidence="2 3">Vacuolar protein sorting-associated protein 16 homolog</fullName>
    </recommendedName>
</protein>
<dbReference type="GO" id="GO:0042144">
    <property type="term" value="P:vacuole fusion, non-autophagic"/>
    <property type="evidence" value="ECO:0007669"/>
    <property type="project" value="TreeGrafter"/>
</dbReference>
<evidence type="ECO:0000256" key="4">
    <source>
        <dbReference type="SAM" id="Coils"/>
    </source>
</evidence>
<dbReference type="InterPro" id="IPR006926">
    <property type="entry name" value="Vps16_N"/>
</dbReference>
<comment type="function">
    <text evidence="3">Plays a role in vesicle-mediated protein trafficking to lysosomal compartments including the endocytic membrane transport and autophagic pathways. Believed to act as a core component of the putative HOPS and CORVET endosomal tethering complexes.</text>
</comment>
<organism evidence="7 8">
    <name type="scientific">Steinernema carpocapsae</name>
    <name type="common">Entomopathogenic nematode</name>
    <dbReference type="NCBI Taxonomy" id="34508"/>
    <lineage>
        <taxon>Eukaryota</taxon>
        <taxon>Metazoa</taxon>
        <taxon>Ecdysozoa</taxon>
        <taxon>Nematoda</taxon>
        <taxon>Chromadorea</taxon>
        <taxon>Rhabditida</taxon>
        <taxon>Tylenchina</taxon>
        <taxon>Panagrolaimomorpha</taxon>
        <taxon>Strongyloidoidea</taxon>
        <taxon>Steinernematidae</taxon>
        <taxon>Steinernema</taxon>
    </lineage>
</organism>
<keyword evidence="3" id="KW-0458">Lysosome</keyword>
<dbReference type="PANTHER" id="PTHR12811:SF0">
    <property type="entry name" value="VACUOLAR PROTEIN SORTING-ASSOCIATED PROTEIN 16 HOMOLOG"/>
    <property type="match status" value="1"/>
</dbReference>
<dbReference type="GO" id="GO:0031902">
    <property type="term" value="C:late endosome membrane"/>
    <property type="evidence" value="ECO:0007669"/>
    <property type="project" value="UniProtKB-SubCell"/>
</dbReference>
<dbReference type="GO" id="GO:0006886">
    <property type="term" value="P:intracellular protein transport"/>
    <property type="evidence" value="ECO:0007669"/>
    <property type="project" value="InterPro"/>
</dbReference>
<feature type="domain" description="Vps16 N-terminal" evidence="6">
    <location>
        <begin position="6"/>
        <end position="403"/>
    </location>
</feature>
<dbReference type="STRING" id="34508.A0A4U5N602"/>
<keyword evidence="4" id="KW-0175">Coiled coil</keyword>
<dbReference type="InterPro" id="IPR006925">
    <property type="entry name" value="Vps16_C"/>
</dbReference>
<dbReference type="InterPro" id="IPR016534">
    <property type="entry name" value="VPS16"/>
</dbReference>
<evidence type="ECO:0000259" key="5">
    <source>
        <dbReference type="Pfam" id="PF04840"/>
    </source>
</evidence>
<evidence type="ECO:0000256" key="1">
    <source>
        <dbReference type="ARBA" id="ARBA00009250"/>
    </source>
</evidence>
<dbReference type="GO" id="GO:0030897">
    <property type="term" value="C:HOPS complex"/>
    <property type="evidence" value="ECO:0007669"/>
    <property type="project" value="UniProtKB-UniRule"/>
</dbReference>
<keyword evidence="8" id="KW-1185">Reference proteome</keyword>
<keyword evidence="3" id="KW-0813">Transport</keyword>
<evidence type="ECO:0000313" key="7">
    <source>
        <dbReference type="EMBL" id="TKR78017.1"/>
    </source>
</evidence>
<keyword evidence="3" id="KW-0967">Endosome</keyword>
<dbReference type="Proteomes" id="UP000298663">
    <property type="component" value="Unassembled WGS sequence"/>
</dbReference>
<dbReference type="PIRSF" id="PIRSF007949">
    <property type="entry name" value="VPS16"/>
    <property type="match status" value="1"/>
</dbReference>
<dbReference type="GO" id="GO:0005765">
    <property type="term" value="C:lysosomal membrane"/>
    <property type="evidence" value="ECO:0007669"/>
    <property type="project" value="UniProtKB-SubCell"/>
</dbReference>
<sequence length="850" mass="97390">MTSAGNWVYLKPVNLQHVDLYSDLNLPIRDGTVLFAACEFGGPIAIAVSRPNSDKGKWDIALMTSSGIPLIEEPVEAYNVMTIAWTKDHRLLVLERNRRVSVYTPMGVREENFMLGPPSTDSPLQWKVFSNHIEGKMCHSGLAVLTKSNQIVVTDAVQKKVAWPVDLHSKQSITAWTVFSSATSPPTVILAVDGQIQMARHGAPARNQNFPWVIPDIEGVYVEIIPNWDHSQLALFNSSGQIQIVDCENCLVLQTIKFKYDETVIGYFWCGNEALCVQTPNELTFYSRESEEYSVSMFDKVFIDMELDGIKVFSKSKLTFYTVVNENLEAVFKIGTECPGTYLHEAALKHREKSHLVYDFIKYCKGKESKAIEECLYAAAYTYEPERQEELLEAAKLGKSIDKKYDSSRFVAICKEIRVLHTVRMMRVGIPLSFAQLTELKPNPLLNRLIELRHWPAAMEVARYMEIPEDEGVHRVLGYWASHLIEECKLNGGIAREVDEKIFNKLKDFAAINYANIAEKAYKTELPELAELLLNREKRKARQVELLLKISRSDPKKDQMNNLYLNKAVTIASKSQQPDLIYLVMSHVKRHGKATEVDLLVRKWPQARALLEASYRDESPKHLEALYRQNDDYVRQAMFYIGKAMASNSPFETEENVASLKKAQECLNRNRGRDLSYIGHLSEIINIQRLSGEWDITDGGGSLREVFIWAVSKDIEQSNAKKAPHVDQLTKAFRISDKQIYMWKIEAFVNGRHFSHLDQLARSRRSPIGYLPFIKALTVRGYIHEAEKLMDRINDYEEQIKAYLLMEKPLQAAKIAFDRKNRRQLNKIRTKYCRNLEVNSQLSKYINALQ</sequence>
<dbReference type="GO" id="GO:0033263">
    <property type="term" value="C:CORVET complex"/>
    <property type="evidence" value="ECO:0007669"/>
    <property type="project" value="UniProtKB-UniRule"/>
</dbReference>
<accession>A0A4U5N602</accession>
<dbReference type="Pfam" id="PF04841">
    <property type="entry name" value="Vps16_N"/>
    <property type="match status" value="1"/>
</dbReference>
<feature type="coiled-coil region" evidence="4">
    <location>
        <begin position="779"/>
        <end position="806"/>
    </location>
</feature>
<comment type="subcellular location">
    <subcellularLocation>
        <location evidence="3">Late endosome membrane</location>
        <topology evidence="3">Peripheral membrane protein</topology>
        <orientation evidence="3">Cytoplasmic side</orientation>
    </subcellularLocation>
    <subcellularLocation>
        <location evidence="3">Lysosome membrane</location>
        <topology evidence="3">Peripheral membrane protein</topology>
        <orientation evidence="3">Cytoplasmic side</orientation>
    </subcellularLocation>
    <text evidence="3">Cytoplasmic, peripheral membrane protein associated with late endosomes/lysosomes.</text>
</comment>
<keyword evidence="3" id="KW-0472">Membrane</keyword>
<dbReference type="AlphaFoldDB" id="A0A4U5N602"/>
<dbReference type="GO" id="GO:0003779">
    <property type="term" value="F:actin binding"/>
    <property type="evidence" value="ECO:0007669"/>
    <property type="project" value="TreeGrafter"/>
</dbReference>
<reference evidence="7 8" key="1">
    <citation type="journal article" date="2015" name="Genome Biol.">
        <title>Comparative genomics of Steinernema reveals deeply conserved gene regulatory networks.</title>
        <authorList>
            <person name="Dillman A.R."/>
            <person name="Macchietto M."/>
            <person name="Porter C.F."/>
            <person name="Rogers A."/>
            <person name="Williams B."/>
            <person name="Antoshechkin I."/>
            <person name="Lee M.M."/>
            <person name="Goodwin Z."/>
            <person name="Lu X."/>
            <person name="Lewis E.E."/>
            <person name="Goodrich-Blair H."/>
            <person name="Stock S.P."/>
            <person name="Adams B.J."/>
            <person name="Sternberg P.W."/>
            <person name="Mortazavi A."/>
        </authorList>
    </citation>
    <scope>NUCLEOTIDE SEQUENCE [LARGE SCALE GENOMIC DNA]</scope>
    <source>
        <strain evidence="7 8">ALL</strain>
    </source>
</reference>
<keyword evidence="3" id="KW-0653">Protein transport</keyword>
<comment type="similarity">
    <text evidence="1 3">Belongs to the VPS16 family.</text>
</comment>
<comment type="caution">
    <text evidence="7">The sequence shown here is derived from an EMBL/GenBank/DDBJ whole genome shotgun (WGS) entry which is preliminary data.</text>
</comment>
<dbReference type="Pfam" id="PF04840">
    <property type="entry name" value="Vps16_C"/>
    <property type="match status" value="1"/>
</dbReference>
<dbReference type="PANTHER" id="PTHR12811">
    <property type="entry name" value="VACUOLAR PROTEIN SORTING VPS16"/>
    <property type="match status" value="1"/>
</dbReference>
<evidence type="ECO:0000313" key="8">
    <source>
        <dbReference type="Proteomes" id="UP000298663"/>
    </source>
</evidence>
<evidence type="ECO:0000256" key="2">
    <source>
        <dbReference type="ARBA" id="ARBA00017947"/>
    </source>
</evidence>
<dbReference type="OrthoDB" id="1792at2759"/>
<dbReference type="EMBL" id="AZBU02000005">
    <property type="protein sequence ID" value="TKR78017.1"/>
    <property type="molecule type" value="Genomic_DNA"/>
</dbReference>
<gene>
    <name evidence="7" type="ORF">L596_018891</name>
</gene>
<evidence type="ECO:0000259" key="6">
    <source>
        <dbReference type="Pfam" id="PF04841"/>
    </source>
</evidence>
<name>A0A4U5N602_STECR</name>
<feature type="domain" description="Vps16 C-terminal" evidence="5">
    <location>
        <begin position="512"/>
        <end position="833"/>
    </location>
</feature>
<proteinExistence type="inferred from homology"/>